<feature type="transmembrane region" description="Helical" evidence="1">
    <location>
        <begin position="20"/>
        <end position="41"/>
    </location>
</feature>
<proteinExistence type="predicted"/>
<protein>
    <recommendedName>
        <fullName evidence="3">DUF2721 domain-containing protein</fullName>
    </recommendedName>
</protein>
<evidence type="ECO:0000256" key="1">
    <source>
        <dbReference type="SAM" id="Phobius"/>
    </source>
</evidence>
<reference evidence="2" key="1">
    <citation type="submission" date="2018-05" db="EMBL/GenBank/DDBJ databases">
        <authorList>
            <person name="Lanie J.A."/>
            <person name="Ng W.-L."/>
            <person name="Kazmierczak K.M."/>
            <person name="Andrzejewski T.M."/>
            <person name="Davidsen T.M."/>
            <person name="Wayne K.J."/>
            <person name="Tettelin H."/>
            <person name="Glass J.I."/>
            <person name="Rusch D."/>
            <person name="Podicherti R."/>
            <person name="Tsui H.-C.T."/>
            <person name="Winkler M.E."/>
        </authorList>
    </citation>
    <scope>NUCLEOTIDE SEQUENCE</scope>
</reference>
<keyword evidence="1" id="KW-0472">Membrane</keyword>
<gene>
    <name evidence="2" type="ORF">METZ01_LOCUS224331</name>
</gene>
<evidence type="ECO:0000313" key="2">
    <source>
        <dbReference type="EMBL" id="SVB71477.1"/>
    </source>
</evidence>
<accession>A0A382GAA0</accession>
<dbReference type="EMBL" id="UINC01054133">
    <property type="protein sequence ID" value="SVB71477.1"/>
    <property type="molecule type" value="Genomic_DNA"/>
</dbReference>
<feature type="transmembrane region" description="Helical" evidence="1">
    <location>
        <begin position="110"/>
        <end position="128"/>
    </location>
</feature>
<keyword evidence="1" id="KW-0812">Transmembrane</keyword>
<feature type="transmembrane region" description="Helical" evidence="1">
    <location>
        <begin position="84"/>
        <end position="104"/>
    </location>
</feature>
<keyword evidence="1" id="KW-1133">Transmembrane helix</keyword>
<dbReference type="AlphaFoldDB" id="A0A382GAA0"/>
<dbReference type="InterPro" id="IPR021279">
    <property type="entry name" value="DUF2721"/>
</dbReference>
<feature type="non-terminal residue" evidence="2">
    <location>
        <position position="138"/>
    </location>
</feature>
<name>A0A382GAA0_9ZZZZ</name>
<organism evidence="2">
    <name type="scientific">marine metagenome</name>
    <dbReference type="NCBI Taxonomy" id="408172"/>
    <lineage>
        <taxon>unclassified sequences</taxon>
        <taxon>metagenomes</taxon>
        <taxon>ecological metagenomes</taxon>
    </lineage>
</organism>
<dbReference type="Pfam" id="PF11026">
    <property type="entry name" value="DUF2721"/>
    <property type="match status" value="1"/>
</dbReference>
<sequence>MSRLSYSKNLGTTKNMNLEYTFIAIMFPAIPLTMVMFGTRFHTTSVLIRQMHDEYIYEKVIPAEFNNQLKILKSRIILLKRAQISMGLSFLFNMFSVFSLFFNAILAAKLFFALCLLSIILALIIYLYEITLSTKALK</sequence>
<evidence type="ECO:0008006" key="3">
    <source>
        <dbReference type="Google" id="ProtNLM"/>
    </source>
</evidence>